<organism evidence="2 3">
    <name type="scientific">Lasiosphaeria ovina</name>
    <dbReference type="NCBI Taxonomy" id="92902"/>
    <lineage>
        <taxon>Eukaryota</taxon>
        <taxon>Fungi</taxon>
        <taxon>Dikarya</taxon>
        <taxon>Ascomycota</taxon>
        <taxon>Pezizomycotina</taxon>
        <taxon>Sordariomycetes</taxon>
        <taxon>Sordariomycetidae</taxon>
        <taxon>Sordariales</taxon>
        <taxon>Lasiosphaeriaceae</taxon>
        <taxon>Lasiosphaeria</taxon>
    </lineage>
</organism>
<evidence type="ECO:0000256" key="1">
    <source>
        <dbReference type="SAM" id="MobiDB-lite"/>
    </source>
</evidence>
<feature type="region of interest" description="Disordered" evidence="1">
    <location>
        <begin position="1"/>
        <end position="37"/>
    </location>
</feature>
<dbReference type="EMBL" id="JAULSN010000004">
    <property type="protein sequence ID" value="KAK3373747.1"/>
    <property type="molecule type" value="Genomic_DNA"/>
</dbReference>
<evidence type="ECO:0000313" key="2">
    <source>
        <dbReference type="EMBL" id="KAK3373747.1"/>
    </source>
</evidence>
<proteinExistence type="predicted"/>
<gene>
    <name evidence="2" type="ORF">B0T24DRAFT_666923</name>
</gene>
<accession>A0AAE0KCN6</accession>
<dbReference type="AlphaFoldDB" id="A0AAE0KCN6"/>
<protein>
    <submittedName>
        <fullName evidence="2">Uncharacterized protein</fullName>
    </submittedName>
</protein>
<evidence type="ECO:0000313" key="3">
    <source>
        <dbReference type="Proteomes" id="UP001287356"/>
    </source>
</evidence>
<reference evidence="2" key="1">
    <citation type="journal article" date="2023" name="Mol. Phylogenet. Evol.">
        <title>Genome-scale phylogeny and comparative genomics of the fungal order Sordariales.</title>
        <authorList>
            <person name="Hensen N."/>
            <person name="Bonometti L."/>
            <person name="Westerberg I."/>
            <person name="Brannstrom I.O."/>
            <person name="Guillou S."/>
            <person name="Cros-Aarteil S."/>
            <person name="Calhoun S."/>
            <person name="Haridas S."/>
            <person name="Kuo A."/>
            <person name="Mondo S."/>
            <person name="Pangilinan J."/>
            <person name="Riley R."/>
            <person name="LaButti K."/>
            <person name="Andreopoulos B."/>
            <person name="Lipzen A."/>
            <person name="Chen C."/>
            <person name="Yan M."/>
            <person name="Daum C."/>
            <person name="Ng V."/>
            <person name="Clum A."/>
            <person name="Steindorff A."/>
            <person name="Ohm R.A."/>
            <person name="Martin F."/>
            <person name="Silar P."/>
            <person name="Natvig D.O."/>
            <person name="Lalanne C."/>
            <person name="Gautier V."/>
            <person name="Ament-Velasquez S.L."/>
            <person name="Kruys A."/>
            <person name="Hutchinson M.I."/>
            <person name="Powell A.J."/>
            <person name="Barry K."/>
            <person name="Miller A.N."/>
            <person name="Grigoriev I.V."/>
            <person name="Debuchy R."/>
            <person name="Gladieux P."/>
            <person name="Hiltunen Thoren M."/>
            <person name="Johannesson H."/>
        </authorList>
    </citation>
    <scope>NUCLEOTIDE SEQUENCE</scope>
    <source>
        <strain evidence="2">CBS 958.72</strain>
    </source>
</reference>
<name>A0AAE0KCN6_9PEZI</name>
<comment type="caution">
    <text evidence="2">The sequence shown here is derived from an EMBL/GenBank/DDBJ whole genome shotgun (WGS) entry which is preliminary data.</text>
</comment>
<reference evidence="2" key="2">
    <citation type="submission" date="2023-06" db="EMBL/GenBank/DDBJ databases">
        <authorList>
            <consortium name="Lawrence Berkeley National Laboratory"/>
            <person name="Haridas S."/>
            <person name="Hensen N."/>
            <person name="Bonometti L."/>
            <person name="Westerberg I."/>
            <person name="Brannstrom I.O."/>
            <person name="Guillou S."/>
            <person name="Cros-Aarteil S."/>
            <person name="Calhoun S."/>
            <person name="Kuo A."/>
            <person name="Mondo S."/>
            <person name="Pangilinan J."/>
            <person name="Riley R."/>
            <person name="Labutti K."/>
            <person name="Andreopoulos B."/>
            <person name="Lipzen A."/>
            <person name="Chen C."/>
            <person name="Yanf M."/>
            <person name="Daum C."/>
            <person name="Ng V."/>
            <person name="Clum A."/>
            <person name="Steindorff A."/>
            <person name="Ohm R."/>
            <person name="Martin F."/>
            <person name="Silar P."/>
            <person name="Natvig D."/>
            <person name="Lalanne C."/>
            <person name="Gautier V."/>
            <person name="Ament-Velasquez S.L."/>
            <person name="Kruys A."/>
            <person name="Hutchinson M.I."/>
            <person name="Powell A.J."/>
            <person name="Barry K."/>
            <person name="Miller A.N."/>
            <person name="Grigoriev I.V."/>
            <person name="Debuchy R."/>
            <person name="Gladieux P."/>
            <person name="Thoren M.H."/>
            <person name="Johannesson H."/>
        </authorList>
    </citation>
    <scope>NUCLEOTIDE SEQUENCE</scope>
    <source>
        <strain evidence="2">CBS 958.72</strain>
    </source>
</reference>
<keyword evidence="3" id="KW-1185">Reference proteome</keyword>
<sequence length="137" mass="15246">MEEMDQNDSDAPNYGAFQDDDEANECSNSGGDDELEVSASFSSTGLSFSKPTKTSTPCRHDKFASIDDEFASIDDEFASINNKFASKFASIENKFISIDNMFASLEEFLINRPSVLIFECPLIFSAFWKLSKCQSRA</sequence>
<dbReference type="Proteomes" id="UP001287356">
    <property type="component" value="Unassembled WGS sequence"/>
</dbReference>